<dbReference type="EMBL" id="LR778114">
    <property type="protein sequence ID" value="CAB1127658.1"/>
    <property type="molecule type" value="Genomic_DNA"/>
</dbReference>
<keyword evidence="2" id="KW-0489">Methyltransferase</keyword>
<protein>
    <submittedName>
        <fullName evidence="2">Methyltransferase type 11</fullName>
    </submittedName>
</protein>
<evidence type="ECO:0000313" key="3">
    <source>
        <dbReference type="Proteomes" id="UP000503399"/>
    </source>
</evidence>
<dbReference type="PANTHER" id="PTHR42912:SF93">
    <property type="entry name" value="N6-ADENOSINE-METHYLTRANSFERASE TMT1A"/>
    <property type="match status" value="1"/>
</dbReference>
<dbReference type="CDD" id="cd02440">
    <property type="entry name" value="AdoMet_MTases"/>
    <property type="match status" value="1"/>
</dbReference>
<feature type="domain" description="Methyltransferase type 11" evidence="1">
    <location>
        <begin position="266"/>
        <end position="366"/>
    </location>
</feature>
<dbReference type="InterPro" id="IPR013216">
    <property type="entry name" value="Methyltransf_11"/>
</dbReference>
<dbReference type="GO" id="GO:0032259">
    <property type="term" value="P:methylation"/>
    <property type="evidence" value="ECO:0007669"/>
    <property type="project" value="UniProtKB-KW"/>
</dbReference>
<reference evidence="2 3" key="1">
    <citation type="submission" date="2020-02" db="EMBL/GenBank/DDBJ databases">
        <authorList>
            <person name="Hogendoorn C."/>
        </authorList>
    </citation>
    <scope>NUCLEOTIDE SEQUENCE [LARGE SCALE GENOMIC DNA]</scope>
    <source>
        <strain evidence="2">R501</strain>
    </source>
</reference>
<name>A0A6F8ZCR0_9FIRM</name>
<dbReference type="Gene3D" id="3.40.50.150">
    <property type="entry name" value="Vaccinia Virus protein VP39"/>
    <property type="match status" value="1"/>
</dbReference>
<proteinExistence type="predicted"/>
<dbReference type="SUPFAM" id="SSF53335">
    <property type="entry name" value="S-adenosyl-L-methionine-dependent methyltransferases"/>
    <property type="match status" value="1"/>
</dbReference>
<dbReference type="AlphaFoldDB" id="A0A6F8ZCR0"/>
<dbReference type="Pfam" id="PF08241">
    <property type="entry name" value="Methyltransf_11"/>
    <property type="match status" value="1"/>
</dbReference>
<gene>
    <name evidence="2" type="ORF">R50_0152</name>
</gene>
<evidence type="ECO:0000313" key="2">
    <source>
        <dbReference type="EMBL" id="CAB1127658.1"/>
    </source>
</evidence>
<keyword evidence="3" id="KW-1185">Reference proteome</keyword>
<sequence length="504" mass="54849">MTESGLYALMLRTAGSMGPTIERALAAGVVLDTWMNGQAEEHITPEAERVLDAATQEWARRAQAARAVFPTYPMPPVYVEAVFNDLLTGTALYVAQQATGTRTVSAAHAGTAVRRLAAFVAAEPDGITAAARYHAVVASHEDLNAVAYYGRMRREDFLWGTLHRPWLDRLLTPEWTVYTQAGVLRTVVDGEGEWVTLTPAGRALLDQLRRTLEAAGEFAWRANAQRWVIFGETDYDRVFDTVFPDSSSSTREWVARLPLPPGAQVLEIGAGTGRVTFELGLADRVAAVGGQLIALEPSAALLSTLKAKRAQRGADHVTLVQGVAEAIPYPADRFDLVLAVAVLHFTEVEQAVAEMTRVTRPGGLVAARNPNPADLLSIPMVATWFRSLRQLAERLQVPLGEKQGVAPGRVEAAFRQAGLVEVQQHRVPLRVTAADPDAFLAFVLKGGAFYQNILARLPIEERWALLELLGRQGRELALHTRPEEQAMVASSSVITGRKPPEPAP</sequence>
<dbReference type="InterPro" id="IPR050508">
    <property type="entry name" value="Methyltransf_Superfamily"/>
</dbReference>
<dbReference type="InterPro" id="IPR029063">
    <property type="entry name" value="SAM-dependent_MTases_sf"/>
</dbReference>
<dbReference type="Proteomes" id="UP000503399">
    <property type="component" value="Chromosome"/>
</dbReference>
<dbReference type="GO" id="GO:0008757">
    <property type="term" value="F:S-adenosylmethionine-dependent methyltransferase activity"/>
    <property type="evidence" value="ECO:0007669"/>
    <property type="project" value="InterPro"/>
</dbReference>
<accession>A0A6F8ZCR0</accession>
<dbReference type="KEGG" id="hfv:R50_0152"/>
<evidence type="ECO:0000259" key="1">
    <source>
        <dbReference type="Pfam" id="PF08241"/>
    </source>
</evidence>
<keyword evidence="2" id="KW-0808">Transferase</keyword>
<dbReference type="PANTHER" id="PTHR42912">
    <property type="entry name" value="METHYLTRANSFERASE"/>
    <property type="match status" value="1"/>
</dbReference>
<organism evidence="2 3">
    <name type="scientific">Candidatus Hydrogenisulfobacillus filiaventi</name>
    <dbReference type="NCBI Taxonomy" id="2707344"/>
    <lineage>
        <taxon>Bacteria</taxon>
        <taxon>Bacillati</taxon>
        <taxon>Bacillota</taxon>
        <taxon>Clostridia</taxon>
        <taxon>Eubacteriales</taxon>
        <taxon>Clostridiales Family XVII. Incertae Sedis</taxon>
        <taxon>Candidatus Hydrogenisulfobacillus</taxon>
    </lineage>
</organism>